<dbReference type="EMBL" id="HE978315">
    <property type="protein sequence ID" value="CCK68964.1"/>
    <property type="molecule type" value="Genomic_DNA"/>
</dbReference>
<dbReference type="KEGG" id="kng:KNAG_0B05310"/>
<dbReference type="GO" id="GO:0046982">
    <property type="term" value="F:protein heterodimerization activity"/>
    <property type="evidence" value="ECO:0007669"/>
    <property type="project" value="InterPro"/>
</dbReference>
<dbReference type="InterPro" id="IPR009072">
    <property type="entry name" value="Histone-fold"/>
</dbReference>
<feature type="region of interest" description="Disordered" evidence="1">
    <location>
        <begin position="126"/>
        <end position="145"/>
    </location>
</feature>
<evidence type="ECO:0000313" key="2">
    <source>
        <dbReference type="EMBL" id="CCK68964.1"/>
    </source>
</evidence>
<dbReference type="eggNOG" id="KOG1658">
    <property type="taxonomic scope" value="Eukaryota"/>
</dbReference>
<evidence type="ECO:0008006" key="4">
    <source>
        <dbReference type="Google" id="ProtNLM"/>
    </source>
</evidence>
<evidence type="ECO:0000256" key="1">
    <source>
        <dbReference type="SAM" id="MobiDB-lite"/>
    </source>
</evidence>
<dbReference type="SUPFAM" id="SSF47113">
    <property type="entry name" value="Histone-fold"/>
    <property type="match status" value="1"/>
</dbReference>
<dbReference type="Proteomes" id="UP000006310">
    <property type="component" value="Chromosome 2"/>
</dbReference>
<keyword evidence="3" id="KW-1185">Reference proteome</keyword>
<dbReference type="GeneID" id="34524614"/>
<evidence type="ECO:0000313" key="3">
    <source>
        <dbReference type="Proteomes" id="UP000006310"/>
    </source>
</evidence>
<dbReference type="GO" id="GO:1903775">
    <property type="term" value="P:regulation of DNA double-strand break processing"/>
    <property type="evidence" value="ECO:0007669"/>
    <property type="project" value="EnsemblFungi"/>
</dbReference>
<dbReference type="Gene3D" id="1.10.20.10">
    <property type="entry name" value="Histone, subunit A"/>
    <property type="match status" value="1"/>
</dbReference>
<dbReference type="GO" id="GO:0000781">
    <property type="term" value="C:chromosome, telomeric region"/>
    <property type="evidence" value="ECO:0007669"/>
    <property type="project" value="GOC"/>
</dbReference>
<dbReference type="STRING" id="1071383.J7S3Z2"/>
<dbReference type="OrthoDB" id="636685at2759"/>
<dbReference type="CDD" id="cd22929">
    <property type="entry name" value="HFD_POLE4-like"/>
    <property type="match status" value="1"/>
</dbReference>
<sequence>MSLEPDVERVERIAKNDPEYMDTSPEALAATAFVTQYFIQQLCGDSLSVSAYRNAPSAAGDGDGEGPTLHLEYMDIADCVAVRNQYAFLGEMIPRTKNLAELVAQNKVRYVTEVFTPAQVGVARDGGSLASSSGAVQIDIDTESD</sequence>
<organism evidence="2 3">
    <name type="scientific">Huiozyma naganishii (strain ATCC MYA-139 / BCRC 22969 / CBS 8797 / KCTC 17520 / NBRC 10181 / NCYC 3082 / Yp74L-3)</name>
    <name type="common">Yeast</name>
    <name type="synonym">Kazachstania naganishii</name>
    <dbReference type="NCBI Taxonomy" id="1071383"/>
    <lineage>
        <taxon>Eukaryota</taxon>
        <taxon>Fungi</taxon>
        <taxon>Dikarya</taxon>
        <taxon>Ascomycota</taxon>
        <taxon>Saccharomycotina</taxon>
        <taxon>Saccharomycetes</taxon>
        <taxon>Saccharomycetales</taxon>
        <taxon>Saccharomycetaceae</taxon>
        <taxon>Huiozyma</taxon>
    </lineage>
</organism>
<reference evidence="2 3" key="1">
    <citation type="journal article" date="2011" name="Proc. Natl. Acad. Sci. U.S.A.">
        <title>Evolutionary erosion of yeast sex chromosomes by mating-type switching accidents.</title>
        <authorList>
            <person name="Gordon J.L."/>
            <person name="Armisen D."/>
            <person name="Proux-Wera E."/>
            <person name="Oheigeartaigh S.S."/>
            <person name="Byrne K.P."/>
            <person name="Wolfe K.H."/>
        </authorList>
    </citation>
    <scope>NUCLEOTIDE SEQUENCE [LARGE SCALE GENOMIC DNA]</scope>
    <source>
        <strain evidence="3">ATCC MYA-139 / BCRC 22969 / CBS 8797 / CCRC 22969 / KCTC 17520 / NBRC 10181 / NCYC 3082</strain>
    </source>
</reference>
<accession>J7S3Z2</accession>
<gene>
    <name evidence="2" type="primary">KNAG0B05310</name>
    <name evidence="2" type="ordered locus">KNAG_0B05310</name>
</gene>
<name>J7S3Z2_HUIN7</name>
<dbReference type="AlphaFoldDB" id="J7S3Z2"/>
<protein>
    <recommendedName>
        <fullName evidence="4">Transcription factor CBF/NF-Y/archaeal histone domain-containing protein</fullName>
    </recommendedName>
</protein>
<dbReference type="OMA" id="CKKIART"/>
<dbReference type="GO" id="GO:0008623">
    <property type="term" value="C:CHRAC"/>
    <property type="evidence" value="ECO:0007669"/>
    <property type="project" value="EnsemblFungi"/>
</dbReference>
<proteinExistence type="predicted"/>
<dbReference type="GO" id="GO:0031509">
    <property type="term" value="P:subtelomeric heterochromatin formation"/>
    <property type="evidence" value="ECO:0007669"/>
    <property type="project" value="EnsemblFungi"/>
</dbReference>
<reference evidence="3" key="2">
    <citation type="submission" date="2012-08" db="EMBL/GenBank/DDBJ databases">
        <title>Genome sequence of Kazachstania naganishii.</title>
        <authorList>
            <person name="Gordon J.L."/>
            <person name="Armisen D."/>
            <person name="Proux-Wera E."/>
            <person name="OhEigeartaigh S.S."/>
            <person name="Byrne K.P."/>
            <person name="Wolfe K.H."/>
        </authorList>
    </citation>
    <scope>NUCLEOTIDE SEQUENCE [LARGE SCALE GENOMIC DNA]</scope>
    <source>
        <strain evidence="3">ATCC MYA-139 / BCRC 22969 / CBS 8797 / CCRC 22969 / KCTC 17520 / NBRC 10181 / NCYC 3082</strain>
    </source>
</reference>
<dbReference type="RefSeq" id="XP_022463210.1">
    <property type="nucleotide sequence ID" value="XM_022606523.1"/>
</dbReference>
<dbReference type="HOGENOM" id="CLU_1595845_0_0_1"/>